<evidence type="ECO:0000256" key="1">
    <source>
        <dbReference type="SAM" id="MobiDB-lite"/>
    </source>
</evidence>
<feature type="transmembrane region" description="Helical" evidence="2">
    <location>
        <begin position="143"/>
        <end position="163"/>
    </location>
</feature>
<feature type="region of interest" description="Disordered" evidence="1">
    <location>
        <begin position="172"/>
        <end position="217"/>
    </location>
</feature>
<comment type="caution">
    <text evidence="3">The sequence shown here is derived from an EMBL/GenBank/DDBJ whole genome shotgun (WGS) entry which is preliminary data.</text>
</comment>
<evidence type="ECO:0000313" key="4">
    <source>
        <dbReference type="Proteomes" id="UP000602395"/>
    </source>
</evidence>
<keyword evidence="4" id="KW-1185">Reference proteome</keyword>
<evidence type="ECO:0008006" key="5">
    <source>
        <dbReference type="Google" id="ProtNLM"/>
    </source>
</evidence>
<protein>
    <recommendedName>
        <fullName evidence="5">TPM domain-containing protein</fullName>
    </recommendedName>
</protein>
<dbReference type="InterPro" id="IPR046498">
    <property type="entry name" value="Rv1476-like"/>
</dbReference>
<dbReference type="RefSeq" id="WP_190268650.1">
    <property type="nucleotide sequence ID" value="NZ_BAABAD010000004.1"/>
</dbReference>
<accession>A0ABR7WHU1</accession>
<proteinExistence type="predicted"/>
<keyword evidence="2" id="KW-1133">Transmembrane helix</keyword>
<sequence length="217" mass="22781">MSPGATTENVVALPAAGGTAPQIIPSDLDMNAILADIKDDHVSAPADQVAGLREVVAHADSQGYDVSFVVLPDAMKFTYYRDIATELQSEVGGTVIVLGPNSVGSSSPYFSRVHQEEATDNLTLTNPPLAARQMWDQMNGPSLNWTAISLVLIVIIIIGAVIARLRTRRQRGATAEGSAALPGDVGSDGVRTHKDPEPADETSTPGPGTTDLSRDLP</sequence>
<evidence type="ECO:0000313" key="3">
    <source>
        <dbReference type="EMBL" id="MBD1322327.1"/>
    </source>
</evidence>
<gene>
    <name evidence="3" type="ORF">IDF66_22330</name>
</gene>
<dbReference type="Proteomes" id="UP000602395">
    <property type="component" value="Unassembled WGS sequence"/>
</dbReference>
<name>A0ABR7WHU1_9ACTN</name>
<evidence type="ECO:0000256" key="2">
    <source>
        <dbReference type="SAM" id="Phobius"/>
    </source>
</evidence>
<reference evidence="3 4" key="1">
    <citation type="submission" date="2020-09" db="EMBL/GenBank/DDBJ databases">
        <title>Novel species in genus Gordonia.</title>
        <authorList>
            <person name="Zhang G."/>
        </authorList>
    </citation>
    <scope>NUCLEOTIDE SEQUENCE [LARGE SCALE GENOMIC DNA]</scope>
    <source>
        <strain evidence="3 4">ON-33</strain>
    </source>
</reference>
<keyword evidence="2" id="KW-0812">Transmembrane</keyword>
<dbReference type="EMBL" id="JACWMS010000005">
    <property type="protein sequence ID" value="MBD1322327.1"/>
    <property type="molecule type" value="Genomic_DNA"/>
</dbReference>
<feature type="compositionally biased region" description="Polar residues" evidence="1">
    <location>
        <begin position="201"/>
        <end position="211"/>
    </location>
</feature>
<keyword evidence="2" id="KW-0472">Membrane</keyword>
<dbReference type="Pfam" id="PF20381">
    <property type="entry name" value="Rv1476"/>
    <property type="match status" value="1"/>
</dbReference>
<organism evidence="3 4">
    <name type="scientific">Gordonia hankookensis</name>
    <dbReference type="NCBI Taxonomy" id="589403"/>
    <lineage>
        <taxon>Bacteria</taxon>
        <taxon>Bacillati</taxon>
        <taxon>Actinomycetota</taxon>
        <taxon>Actinomycetes</taxon>
        <taxon>Mycobacteriales</taxon>
        <taxon>Gordoniaceae</taxon>
        <taxon>Gordonia</taxon>
    </lineage>
</organism>